<sequence>MRDPKTKPNGIQASIMDTKKEGSVGRIISEANHGEYLMG</sequence>
<proteinExistence type="predicted"/>
<reference evidence="1" key="1">
    <citation type="submission" date="2020-09" db="EMBL/GenBank/DDBJ databases">
        <title>Genome-Enabled Discovery of Anthraquinone Biosynthesis in Senna tora.</title>
        <authorList>
            <person name="Kang S.-H."/>
            <person name="Pandey R.P."/>
            <person name="Lee C.-M."/>
            <person name="Sim J.-S."/>
            <person name="Jeong J.-T."/>
            <person name="Choi B.-S."/>
            <person name="Jung M."/>
            <person name="Ginzburg D."/>
            <person name="Zhao K."/>
            <person name="Won S.Y."/>
            <person name="Oh T.-J."/>
            <person name="Yu Y."/>
            <person name="Kim N.-H."/>
            <person name="Lee O.R."/>
            <person name="Lee T.-H."/>
            <person name="Bashyal P."/>
            <person name="Kim T.-S."/>
            <person name="Lee W.-H."/>
            <person name="Kawkins C."/>
            <person name="Kim C.-K."/>
            <person name="Kim J.S."/>
            <person name="Ahn B.O."/>
            <person name="Rhee S.Y."/>
            <person name="Sohng J.K."/>
        </authorList>
    </citation>
    <scope>NUCLEOTIDE SEQUENCE</scope>
    <source>
        <tissue evidence="1">Leaf</tissue>
    </source>
</reference>
<name>A0A834TCE7_9FABA</name>
<gene>
    <name evidence="1" type="ORF">G2W53_024665</name>
</gene>
<evidence type="ECO:0000313" key="1">
    <source>
        <dbReference type="EMBL" id="KAF7819210.1"/>
    </source>
</evidence>
<dbReference type="AlphaFoldDB" id="A0A834TCE7"/>
<dbReference type="Proteomes" id="UP000634136">
    <property type="component" value="Unassembled WGS sequence"/>
</dbReference>
<organism evidence="1 2">
    <name type="scientific">Senna tora</name>
    <dbReference type="NCBI Taxonomy" id="362788"/>
    <lineage>
        <taxon>Eukaryota</taxon>
        <taxon>Viridiplantae</taxon>
        <taxon>Streptophyta</taxon>
        <taxon>Embryophyta</taxon>
        <taxon>Tracheophyta</taxon>
        <taxon>Spermatophyta</taxon>
        <taxon>Magnoliopsida</taxon>
        <taxon>eudicotyledons</taxon>
        <taxon>Gunneridae</taxon>
        <taxon>Pentapetalae</taxon>
        <taxon>rosids</taxon>
        <taxon>fabids</taxon>
        <taxon>Fabales</taxon>
        <taxon>Fabaceae</taxon>
        <taxon>Caesalpinioideae</taxon>
        <taxon>Cassia clade</taxon>
        <taxon>Senna</taxon>
    </lineage>
</organism>
<keyword evidence="2" id="KW-1185">Reference proteome</keyword>
<accession>A0A834TCE7</accession>
<protein>
    <submittedName>
        <fullName evidence="1">Uncharacterized protein</fullName>
    </submittedName>
</protein>
<dbReference type="EMBL" id="JAAIUW010000008">
    <property type="protein sequence ID" value="KAF7819210.1"/>
    <property type="molecule type" value="Genomic_DNA"/>
</dbReference>
<comment type="caution">
    <text evidence="1">The sequence shown here is derived from an EMBL/GenBank/DDBJ whole genome shotgun (WGS) entry which is preliminary data.</text>
</comment>
<evidence type="ECO:0000313" key="2">
    <source>
        <dbReference type="Proteomes" id="UP000634136"/>
    </source>
</evidence>